<reference evidence="1 2" key="1">
    <citation type="journal article" date="2023" name="ISME J.">
        <title>Thermophilic Dehalococcoidia with unusual traits shed light on an unexpected past.</title>
        <authorList>
            <person name="Palmer M."/>
            <person name="Covington J.K."/>
            <person name="Zhou E.M."/>
            <person name="Thomas S.C."/>
            <person name="Habib N."/>
            <person name="Seymour C.O."/>
            <person name="Lai D."/>
            <person name="Johnston J."/>
            <person name="Hashimi A."/>
            <person name="Jiao J.Y."/>
            <person name="Muok A.R."/>
            <person name="Liu L."/>
            <person name="Xian W.D."/>
            <person name="Zhi X.Y."/>
            <person name="Li M.M."/>
            <person name="Silva L.P."/>
            <person name="Bowen B.P."/>
            <person name="Louie K."/>
            <person name="Briegel A."/>
            <person name="Pett-Ridge J."/>
            <person name="Weber P.K."/>
            <person name="Tocheva E.I."/>
            <person name="Woyke T."/>
            <person name="Northen T.R."/>
            <person name="Mayali X."/>
            <person name="Li W.J."/>
            <person name="Hedlund B.P."/>
        </authorList>
    </citation>
    <scope>NUCLEOTIDE SEQUENCE [LARGE SCALE GENOMIC DNA]</scope>
    <source>
        <strain evidence="1 2">YIM 72310</strain>
    </source>
</reference>
<dbReference type="RefSeq" id="WP_270056431.1">
    <property type="nucleotide sequence ID" value="NZ_CP115149.1"/>
</dbReference>
<sequence length="49" mass="5591">MRKCPWCGRENLNVYAYCQGCGRGFAGPAEERSEKKRRLPWPFGSKKAA</sequence>
<proteinExistence type="predicted"/>
<gene>
    <name evidence="1" type="ORF">O0235_14215</name>
</gene>
<organism evidence="1 2">
    <name type="scientific">Tepidiforma flava</name>
    <dbReference type="NCBI Taxonomy" id="3004094"/>
    <lineage>
        <taxon>Bacteria</taxon>
        <taxon>Bacillati</taxon>
        <taxon>Chloroflexota</taxon>
        <taxon>Tepidiformia</taxon>
        <taxon>Tepidiformales</taxon>
        <taxon>Tepidiformaceae</taxon>
        <taxon>Tepidiforma</taxon>
    </lineage>
</organism>
<keyword evidence="2" id="KW-1185">Reference proteome</keyword>
<name>A0ABY7M866_9CHLR</name>
<evidence type="ECO:0000313" key="1">
    <source>
        <dbReference type="EMBL" id="WBL35906.1"/>
    </source>
</evidence>
<dbReference type="EMBL" id="CP115149">
    <property type="protein sequence ID" value="WBL35906.1"/>
    <property type="molecule type" value="Genomic_DNA"/>
</dbReference>
<accession>A0ABY7M866</accession>
<dbReference type="Proteomes" id="UP001212803">
    <property type="component" value="Chromosome"/>
</dbReference>
<protein>
    <submittedName>
        <fullName evidence="1">Uncharacterized protein</fullName>
    </submittedName>
</protein>
<evidence type="ECO:0000313" key="2">
    <source>
        <dbReference type="Proteomes" id="UP001212803"/>
    </source>
</evidence>